<dbReference type="PANTHER" id="PTHR11610:SF12">
    <property type="entry name" value="LIPASE MEMBER H"/>
    <property type="match status" value="1"/>
</dbReference>
<dbReference type="Gene3D" id="3.40.50.1820">
    <property type="entry name" value="alpha/beta hydrolase"/>
    <property type="match status" value="1"/>
</dbReference>
<dbReference type="GO" id="GO:0016042">
    <property type="term" value="P:lipid catabolic process"/>
    <property type="evidence" value="ECO:0007669"/>
    <property type="project" value="UniProtKB-KW"/>
</dbReference>
<dbReference type="GO" id="GO:0005886">
    <property type="term" value="C:plasma membrane"/>
    <property type="evidence" value="ECO:0007669"/>
    <property type="project" value="UniProtKB-SubCell"/>
</dbReference>
<evidence type="ECO:0000256" key="17">
    <source>
        <dbReference type="RuleBase" id="RU004262"/>
    </source>
</evidence>
<dbReference type="Proteomes" id="UP000465112">
    <property type="component" value="Chromosome 16"/>
</dbReference>
<evidence type="ECO:0000256" key="4">
    <source>
        <dbReference type="ARBA" id="ARBA00022475"/>
    </source>
</evidence>
<evidence type="ECO:0000256" key="3">
    <source>
        <dbReference type="ARBA" id="ARBA00010701"/>
    </source>
</evidence>
<evidence type="ECO:0000256" key="11">
    <source>
        <dbReference type="ARBA" id="ARBA00023157"/>
    </source>
</evidence>
<feature type="active site" description="Charge relay system" evidence="15">
    <location>
        <position position="212"/>
    </location>
</feature>
<dbReference type="SUPFAM" id="SSF53474">
    <property type="entry name" value="alpha/beta-Hydrolases"/>
    <property type="match status" value="1"/>
</dbReference>
<protein>
    <recommendedName>
        <fullName evidence="19">Lipase domain-containing protein</fullName>
    </recommendedName>
</protein>
<keyword evidence="5" id="KW-0964">Secreted</keyword>
<dbReference type="FunFam" id="3.40.50.1820:FF:000063">
    <property type="entry name" value="Lipase member H"/>
    <property type="match status" value="1"/>
</dbReference>
<dbReference type="InterPro" id="IPR029058">
    <property type="entry name" value="AB_hydrolase_fold"/>
</dbReference>
<keyword evidence="8" id="KW-0442">Lipid degradation</keyword>
<comment type="catalytic activity">
    <reaction evidence="13">
        <text>1-hexadecanoyl-2-(9Z-octadecenoyl)-sn-glycero-3-phosphate + H2O = 2-(9Z-octadecenoyl)-sn-glycero-3-phosphate + hexadecanoate + H(+)</text>
        <dbReference type="Rhea" id="RHEA:40943"/>
        <dbReference type="ChEBI" id="CHEBI:7896"/>
        <dbReference type="ChEBI" id="CHEBI:15377"/>
        <dbReference type="ChEBI" id="CHEBI:15378"/>
        <dbReference type="ChEBI" id="CHEBI:64839"/>
        <dbReference type="ChEBI" id="CHEBI:77593"/>
    </reaction>
    <physiologicalReaction direction="left-to-right" evidence="13">
        <dbReference type="Rhea" id="RHEA:40944"/>
    </physiologicalReaction>
</comment>
<dbReference type="EMBL" id="VHII01000016">
    <property type="protein sequence ID" value="KAF1378624.1"/>
    <property type="molecule type" value="Genomic_DNA"/>
</dbReference>
<keyword evidence="10" id="KW-0472">Membrane</keyword>
<evidence type="ECO:0000256" key="1">
    <source>
        <dbReference type="ARBA" id="ARBA00004202"/>
    </source>
</evidence>
<evidence type="ECO:0000313" key="21">
    <source>
        <dbReference type="Proteomes" id="UP000465112"/>
    </source>
</evidence>
<keyword evidence="7" id="KW-0378">Hydrolase</keyword>
<accession>A0A6A5ESC2</accession>
<keyword evidence="12" id="KW-0325">Glycoprotein</keyword>
<evidence type="ECO:0000256" key="7">
    <source>
        <dbReference type="ARBA" id="ARBA00022801"/>
    </source>
</evidence>
<sequence>MQGGSSTALLFLLSLPEVNAVQICGDTNRPVMFWTYDSPDQEILSYGKDHSRAGVKHVPVAISDTAPADNCSNIQSSEMDNATCGTLLSHTDLSAHPQFILSRPTTFIIHGYRPTGSPPAWLQQISDLLLAREDGNVIVVDWNHGAANVNYLKAVENTYNAAKNLTAFITRLQEHGASLSSIHMIGISLGAHMSGLIGANLNGSLGRITALDPAGPKFTGTPPERRLDPTDAQFVDVLHTDIDALGFREPLGHIDFYANGGTDQPGCPKTIFSGGAYFKCDHQRSVFLFLDSVKRTCVSKAFPCSSYKDFLDGNCLNCDRFGAAGCPVFGYDVIKWKEVLLRLGQTKTYFTTNADSPFCMTNYRLEVMIWNKDVRWGYMTVKLHGNGKEAVATIDHTASKFKKYTKTNLFAQFDKDLQSVEKVSLKFSTGNVFKPKYKLRVLRIRLRHLERKERPLCRYDILLEENKEVTFRPISCEESNF</sequence>
<dbReference type="GO" id="GO:0008201">
    <property type="term" value="F:heparin binding"/>
    <property type="evidence" value="ECO:0007669"/>
    <property type="project" value="UniProtKB-ARBA"/>
</dbReference>
<dbReference type="PIRSF" id="PIRSF000865">
    <property type="entry name" value="Lipoprotein_lipase_LIPH"/>
    <property type="match status" value="1"/>
</dbReference>
<keyword evidence="6 18" id="KW-0732">Signal</keyword>
<evidence type="ECO:0000256" key="13">
    <source>
        <dbReference type="ARBA" id="ARBA00048637"/>
    </source>
</evidence>
<feature type="binding site" evidence="16">
    <location>
        <position position="228"/>
    </location>
    <ligand>
        <name>Ca(2+)</name>
        <dbReference type="ChEBI" id="CHEBI:29108"/>
    </ligand>
</feature>
<feature type="signal peptide" evidence="18">
    <location>
        <begin position="1"/>
        <end position="20"/>
    </location>
</feature>
<evidence type="ECO:0000256" key="10">
    <source>
        <dbReference type="ARBA" id="ARBA00023136"/>
    </source>
</evidence>
<keyword evidence="16" id="KW-0479">Metal-binding</keyword>
<feature type="binding site" evidence="16">
    <location>
        <position position="231"/>
    </location>
    <ligand>
        <name>Ca(2+)</name>
        <dbReference type="ChEBI" id="CHEBI:29108"/>
    </ligand>
</feature>
<feature type="active site" description="Charge relay system" evidence="15">
    <location>
        <position position="282"/>
    </location>
</feature>
<comment type="caution">
    <text evidence="20">The sequence shown here is derived from an EMBL/GenBank/DDBJ whole genome shotgun (WGS) entry which is preliminary data.</text>
</comment>
<dbReference type="InterPro" id="IPR016272">
    <property type="entry name" value="Lipase_LIPH"/>
</dbReference>
<dbReference type="CDD" id="cd00707">
    <property type="entry name" value="Pancreat_lipase_like"/>
    <property type="match status" value="1"/>
</dbReference>
<dbReference type="PANTHER" id="PTHR11610">
    <property type="entry name" value="LIPASE"/>
    <property type="match status" value="1"/>
</dbReference>
<dbReference type="GO" id="GO:0005615">
    <property type="term" value="C:extracellular space"/>
    <property type="evidence" value="ECO:0007669"/>
    <property type="project" value="TreeGrafter"/>
</dbReference>
<proteinExistence type="inferred from homology"/>
<dbReference type="Pfam" id="PF00151">
    <property type="entry name" value="Lipase"/>
    <property type="match status" value="1"/>
</dbReference>
<dbReference type="InterPro" id="IPR000734">
    <property type="entry name" value="TAG_lipase"/>
</dbReference>
<feature type="domain" description="Lipase" evidence="19">
    <location>
        <begin position="78"/>
        <end position="358"/>
    </location>
</feature>
<dbReference type="InterPro" id="IPR033906">
    <property type="entry name" value="Lipase_N"/>
</dbReference>
<evidence type="ECO:0000256" key="16">
    <source>
        <dbReference type="PIRSR" id="PIRSR000865-2"/>
    </source>
</evidence>
<keyword evidence="9" id="KW-0443">Lipid metabolism</keyword>
<organism evidence="20 21">
    <name type="scientific">Perca fluviatilis</name>
    <name type="common">European perch</name>
    <dbReference type="NCBI Taxonomy" id="8168"/>
    <lineage>
        <taxon>Eukaryota</taxon>
        <taxon>Metazoa</taxon>
        <taxon>Chordata</taxon>
        <taxon>Craniata</taxon>
        <taxon>Vertebrata</taxon>
        <taxon>Euteleostomi</taxon>
        <taxon>Actinopterygii</taxon>
        <taxon>Neopterygii</taxon>
        <taxon>Teleostei</taxon>
        <taxon>Neoteleostei</taxon>
        <taxon>Acanthomorphata</taxon>
        <taxon>Eupercaria</taxon>
        <taxon>Perciformes</taxon>
        <taxon>Percoidei</taxon>
        <taxon>Percidae</taxon>
        <taxon>Percinae</taxon>
        <taxon>Perca</taxon>
    </lineage>
</organism>
<keyword evidence="4" id="KW-1003">Cell membrane</keyword>
<dbReference type="InterPro" id="IPR013818">
    <property type="entry name" value="Lipase"/>
</dbReference>
<comment type="subcellular location">
    <subcellularLocation>
        <location evidence="1">Cell membrane</location>
        <topology evidence="1">Peripheral membrane protein</topology>
    </subcellularLocation>
    <subcellularLocation>
        <location evidence="2">Secreted</location>
    </subcellularLocation>
</comment>
<evidence type="ECO:0000256" key="6">
    <source>
        <dbReference type="ARBA" id="ARBA00022729"/>
    </source>
</evidence>
<dbReference type="PRINTS" id="PR00821">
    <property type="entry name" value="TAGLIPASE"/>
</dbReference>
<evidence type="ECO:0000259" key="19">
    <source>
        <dbReference type="Pfam" id="PF00151"/>
    </source>
</evidence>
<keyword evidence="11" id="KW-1015">Disulfide bond</keyword>
<dbReference type="GO" id="GO:0046872">
    <property type="term" value="F:metal ion binding"/>
    <property type="evidence" value="ECO:0007669"/>
    <property type="project" value="UniProtKB-KW"/>
</dbReference>
<name>A0A6A5ESC2_PERFL</name>
<keyword evidence="21" id="KW-1185">Reference proteome</keyword>
<evidence type="ECO:0000313" key="20">
    <source>
        <dbReference type="EMBL" id="KAF1378624.1"/>
    </source>
</evidence>
<evidence type="ECO:0000256" key="18">
    <source>
        <dbReference type="SAM" id="SignalP"/>
    </source>
</evidence>
<gene>
    <name evidence="20" type="ORF">PFLUV_G00192470</name>
</gene>
<evidence type="ECO:0000256" key="5">
    <source>
        <dbReference type="ARBA" id="ARBA00022525"/>
    </source>
</evidence>
<evidence type="ECO:0000256" key="2">
    <source>
        <dbReference type="ARBA" id="ARBA00004613"/>
    </source>
</evidence>
<feature type="chain" id="PRO_5025674808" description="Lipase domain-containing protein" evidence="18">
    <location>
        <begin position="21"/>
        <end position="481"/>
    </location>
</feature>
<evidence type="ECO:0000256" key="12">
    <source>
        <dbReference type="ARBA" id="ARBA00023180"/>
    </source>
</evidence>
<comment type="similarity">
    <text evidence="3 17">Belongs to the AB hydrolase superfamily. Lipase family.</text>
</comment>
<comment type="function">
    <text evidence="14">Hydrolyzes specifically phosphatidic acid (PA) to produce 2-acyl lysophosphatidic acid (LPA; a potent bioactive lipid mediator) and fatty acid. Does not hydrolyze other phospholipids, like phosphatidylserine (PS), phosphatidylcholine (PC) and phosphatidylethanolamine (PE) or triacylglycerol (TG).</text>
</comment>
<dbReference type="GO" id="GO:0004620">
    <property type="term" value="F:phospholipase activity"/>
    <property type="evidence" value="ECO:0007669"/>
    <property type="project" value="UniProtKB-ARBA"/>
</dbReference>
<evidence type="ECO:0000256" key="15">
    <source>
        <dbReference type="PIRSR" id="PIRSR000865-1"/>
    </source>
</evidence>
<evidence type="ECO:0000256" key="8">
    <source>
        <dbReference type="ARBA" id="ARBA00022963"/>
    </source>
</evidence>
<evidence type="ECO:0000256" key="9">
    <source>
        <dbReference type="ARBA" id="ARBA00023098"/>
    </source>
</evidence>
<evidence type="ECO:0000256" key="14">
    <source>
        <dbReference type="ARBA" id="ARBA00049600"/>
    </source>
</evidence>
<feature type="active site" description="Nucleophile" evidence="15">
    <location>
        <position position="188"/>
    </location>
</feature>
<dbReference type="GO" id="GO:0006654">
    <property type="term" value="P:phosphatidic acid biosynthetic process"/>
    <property type="evidence" value="ECO:0007669"/>
    <property type="project" value="UniProtKB-ARBA"/>
</dbReference>
<keyword evidence="16" id="KW-0106">Calcium</keyword>
<feature type="binding site" evidence="16">
    <location>
        <position position="226"/>
    </location>
    <ligand>
        <name>Ca(2+)</name>
        <dbReference type="ChEBI" id="CHEBI:29108"/>
    </ligand>
</feature>
<dbReference type="GO" id="GO:0052689">
    <property type="term" value="F:carboxylic ester hydrolase activity"/>
    <property type="evidence" value="ECO:0007669"/>
    <property type="project" value="InterPro"/>
</dbReference>
<reference evidence="20 21" key="1">
    <citation type="submission" date="2019-06" db="EMBL/GenBank/DDBJ databases">
        <title>A chromosome-scale genome assembly of the European perch, Perca fluviatilis.</title>
        <authorList>
            <person name="Roques C."/>
            <person name="Zahm M."/>
            <person name="Cabau C."/>
            <person name="Klopp C."/>
            <person name="Bouchez O."/>
            <person name="Donnadieu C."/>
            <person name="Kuhl H."/>
            <person name="Gislard M."/>
            <person name="Guendouz S."/>
            <person name="Journot L."/>
            <person name="Haffray P."/>
            <person name="Bestin A."/>
            <person name="Morvezen R."/>
            <person name="Feron R."/>
            <person name="Wen M."/>
            <person name="Jouanno E."/>
            <person name="Herpin A."/>
            <person name="Schartl M."/>
            <person name="Postlethwait J."/>
            <person name="Schaerlinger B."/>
            <person name="Chardard D."/>
            <person name="Lecocq T."/>
            <person name="Poncet C."/>
            <person name="Jaffrelo L."/>
            <person name="Lampietro C."/>
            <person name="Guiguen Y."/>
        </authorList>
    </citation>
    <scope>NUCLEOTIDE SEQUENCE [LARGE SCALE GENOMIC DNA]</scope>
    <source>
        <tissue evidence="20">Blood</tissue>
    </source>
</reference>
<dbReference type="AlphaFoldDB" id="A0A6A5ESC2"/>